<protein>
    <recommendedName>
        <fullName evidence="3">DZANK-type domain-containing protein</fullName>
    </recommendedName>
</protein>
<keyword evidence="2" id="KW-1185">Reference proteome</keyword>
<dbReference type="Proteomes" id="UP000642070">
    <property type="component" value="Unassembled WGS sequence"/>
</dbReference>
<reference evidence="1" key="2">
    <citation type="submission" date="2020-09" db="EMBL/GenBank/DDBJ databases">
        <authorList>
            <person name="Sun Q."/>
            <person name="Ohkuma M."/>
        </authorList>
    </citation>
    <scope>NUCLEOTIDE SEQUENCE</scope>
    <source>
        <strain evidence="1">JCM 19831</strain>
    </source>
</reference>
<evidence type="ECO:0000313" key="2">
    <source>
        <dbReference type="Proteomes" id="UP000642070"/>
    </source>
</evidence>
<dbReference type="EMBL" id="BMPI01000040">
    <property type="protein sequence ID" value="GGM57521.1"/>
    <property type="molecule type" value="Genomic_DNA"/>
</dbReference>
<comment type="caution">
    <text evidence="1">The sequence shown here is derived from an EMBL/GenBank/DDBJ whole genome shotgun (WGS) entry which is preliminary data.</text>
</comment>
<evidence type="ECO:0008006" key="3">
    <source>
        <dbReference type="Google" id="ProtNLM"/>
    </source>
</evidence>
<evidence type="ECO:0000313" key="1">
    <source>
        <dbReference type="EMBL" id="GGM57521.1"/>
    </source>
</evidence>
<name>A0A917U4F2_9ACTN</name>
<reference evidence="1" key="1">
    <citation type="journal article" date="2014" name="Int. J. Syst. Evol. Microbiol.">
        <title>Complete genome sequence of Corynebacterium casei LMG S-19264T (=DSM 44701T), isolated from a smear-ripened cheese.</title>
        <authorList>
            <consortium name="US DOE Joint Genome Institute (JGI-PGF)"/>
            <person name="Walter F."/>
            <person name="Albersmeier A."/>
            <person name="Kalinowski J."/>
            <person name="Ruckert C."/>
        </authorList>
    </citation>
    <scope>NUCLEOTIDE SEQUENCE</scope>
    <source>
        <strain evidence="1">JCM 19831</strain>
    </source>
</reference>
<dbReference type="AlphaFoldDB" id="A0A917U4F2"/>
<sequence length="221" mass="24224">MLATLSRVSALVPFTDNVRDLSNQQGYQFEFRCERCGNGHRSAFRRDTVETGRKVLRAAGHVLGGFTQRVSRTVDQWQYDRTSNSPAKDRALAEAVERARQEFRQCRGCGDWMCAAMCWNDEIGQCLRCAPVVAEEVARAQAAAQRDQIRERAQQADWTADVDMSARAVVACPSCGSKVDGGRFCSACGSALAPRVRCGGCGSEANRIGALFCMDCGQKLP</sequence>
<gene>
    <name evidence="1" type="ORF">GCM10007977_068970</name>
</gene>
<accession>A0A917U4F2</accession>
<proteinExistence type="predicted"/>
<organism evidence="1 2">
    <name type="scientific">Dactylosporangium sucinum</name>
    <dbReference type="NCBI Taxonomy" id="1424081"/>
    <lineage>
        <taxon>Bacteria</taxon>
        <taxon>Bacillati</taxon>
        <taxon>Actinomycetota</taxon>
        <taxon>Actinomycetes</taxon>
        <taxon>Micromonosporales</taxon>
        <taxon>Micromonosporaceae</taxon>
        <taxon>Dactylosporangium</taxon>
    </lineage>
</organism>